<name>A0A3M2HT58_9GAMM</name>
<dbReference type="InterPro" id="IPR005618">
    <property type="entry name" value="OMPW"/>
</dbReference>
<dbReference type="PANTHER" id="PTHR36920:SF1">
    <property type="entry name" value="OUTER MEMBRANE PROTEIN W"/>
    <property type="match status" value="1"/>
</dbReference>
<organism evidence="2 3">
    <name type="scientific">Solilutibacter pythonis</name>
    <dbReference type="NCBI Taxonomy" id="2483112"/>
    <lineage>
        <taxon>Bacteria</taxon>
        <taxon>Pseudomonadati</taxon>
        <taxon>Pseudomonadota</taxon>
        <taxon>Gammaproteobacteria</taxon>
        <taxon>Lysobacterales</taxon>
        <taxon>Lysobacteraceae</taxon>
        <taxon>Solilutibacter</taxon>
    </lineage>
</organism>
<feature type="signal peptide" evidence="1">
    <location>
        <begin position="1"/>
        <end position="22"/>
    </location>
</feature>
<dbReference type="GO" id="GO:0019867">
    <property type="term" value="C:outer membrane"/>
    <property type="evidence" value="ECO:0007669"/>
    <property type="project" value="InterPro"/>
</dbReference>
<sequence>MIRKLAPIAAAAALFVAAPAMAQSKGDFTLGVGLHQVAPKSNNGLLADGAYKIQVKSALRPTITAEYFIVDNLGIELIAALPFKHDINATTTADSMNIGKIGSTSQLPPTLSLQYHFGAPEATIKPFIGAGVNYTWFYGEKTKGGLAGTELKLGNSWGLGLHAGVDFKVGNGAIRVDVRKIDIDSKVKLNKASIGTVNIDPLVYGASYVFKF</sequence>
<evidence type="ECO:0000313" key="2">
    <source>
        <dbReference type="EMBL" id="RMH91003.1"/>
    </source>
</evidence>
<dbReference type="Pfam" id="PF03922">
    <property type="entry name" value="OmpW"/>
    <property type="match status" value="1"/>
</dbReference>
<dbReference type="AlphaFoldDB" id="A0A3M2HT58"/>
<dbReference type="PANTHER" id="PTHR36920">
    <property type="match status" value="1"/>
</dbReference>
<gene>
    <name evidence="2" type="ORF">EBB59_08630</name>
</gene>
<comment type="caution">
    <text evidence="2">The sequence shown here is derived from an EMBL/GenBank/DDBJ whole genome shotgun (WGS) entry which is preliminary data.</text>
</comment>
<dbReference type="Proteomes" id="UP000275012">
    <property type="component" value="Unassembled WGS sequence"/>
</dbReference>
<evidence type="ECO:0000313" key="3">
    <source>
        <dbReference type="Proteomes" id="UP000275012"/>
    </source>
</evidence>
<evidence type="ECO:0000256" key="1">
    <source>
        <dbReference type="SAM" id="SignalP"/>
    </source>
</evidence>
<accession>A0A3M2HT58</accession>
<dbReference type="SUPFAM" id="SSF56925">
    <property type="entry name" value="OMPA-like"/>
    <property type="match status" value="1"/>
</dbReference>
<keyword evidence="3" id="KW-1185">Reference proteome</keyword>
<dbReference type="EMBL" id="RFLY01000011">
    <property type="protein sequence ID" value="RMH91003.1"/>
    <property type="molecule type" value="Genomic_DNA"/>
</dbReference>
<dbReference type="Gene3D" id="2.40.160.20">
    <property type="match status" value="1"/>
</dbReference>
<keyword evidence="1" id="KW-0732">Signal</keyword>
<dbReference type="OrthoDB" id="9807574at2"/>
<proteinExistence type="predicted"/>
<feature type="chain" id="PRO_5018302421" evidence="1">
    <location>
        <begin position="23"/>
        <end position="212"/>
    </location>
</feature>
<reference evidence="2 3" key="1">
    <citation type="submission" date="2018-10" db="EMBL/GenBank/DDBJ databases">
        <title>Proposal of Lysobacter pythonis sp. nov. isolated from royal pythons (Python regius).</title>
        <authorList>
            <person name="Hans-Juergen B."/>
            <person name="Huptas C."/>
            <person name="Sandra B."/>
            <person name="Igor L."/>
            <person name="Joachim S."/>
            <person name="Siegfried S."/>
            <person name="Mareike W."/>
            <person name="Peter K."/>
        </authorList>
    </citation>
    <scope>NUCLEOTIDE SEQUENCE [LARGE SCALE GENOMIC DNA]</scope>
    <source>
        <strain evidence="2 3">4284/11</strain>
    </source>
</reference>
<dbReference type="RefSeq" id="WP_122101755.1">
    <property type="nucleotide sequence ID" value="NZ_RFLY01000011.1"/>
</dbReference>
<dbReference type="InterPro" id="IPR011250">
    <property type="entry name" value="OMP/PagP_B-barrel"/>
</dbReference>
<dbReference type="GO" id="GO:0055085">
    <property type="term" value="P:transmembrane transport"/>
    <property type="evidence" value="ECO:0007669"/>
    <property type="project" value="TreeGrafter"/>
</dbReference>
<protein>
    <submittedName>
        <fullName evidence="2">OmpW family protein</fullName>
    </submittedName>
</protein>